<keyword evidence="1" id="KW-0472">Membrane</keyword>
<proteinExistence type="predicted"/>
<accession>A0AA35SXL2</accession>
<evidence type="ECO:0000256" key="1">
    <source>
        <dbReference type="SAM" id="Phobius"/>
    </source>
</evidence>
<keyword evidence="3" id="KW-1185">Reference proteome</keyword>
<evidence type="ECO:0000313" key="2">
    <source>
        <dbReference type="EMBL" id="CAI8037147.1"/>
    </source>
</evidence>
<gene>
    <name evidence="2" type="ORF">GBAR_LOCUS20778</name>
</gene>
<reference evidence="2" key="1">
    <citation type="submission" date="2023-03" db="EMBL/GenBank/DDBJ databases">
        <authorList>
            <person name="Steffen K."/>
            <person name="Cardenas P."/>
        </authorList>
    </citation>
    <scope>NUCLEOTIDE SEQUENCE</scope>
</reference>
<keyword evidence="1" id="KW-0812">Transmembrane</keyword>
<comment type="caution">
    <text evidence="2">The sequence shown here is derived from an EMBL/GenBank/DDBJ whole genome shotgun (WGS) entry which is preliminary data.</text>
</comment>
<feature type="transmembrane region" description="Helical" evidence="1">
    <location>
        <begin position="76"/>
        <end position="102"/>
    </location>
</feature>
<sequence length="328" mass="37160">MSMRITTRVISARARAHSDRERRRRCVWAGSLSHEVGAKCSDREMSVASSRHLPGAILSNTSSNSTKGSHDIPDSLIITSVVLGSTFVFFLVLFLLVLLFCWHRARIRRQIRRLVGDLPSNSYATSSLSLEQSHRHSMRYSSFGKRRPPIFILYALELATYQKIRREDYPTYSLVLDLTNILYALDLPCYHDGSDSFQNDSIEAFSSKVSRAVRDAKAVVVVCSEVLTTAFHEAKRKRRNAQMKFGEFSVVRVKKVMEMFRGKFVPVILTGGSSVSPELQGKRCFDLHNYEQFLSTARGSVNSVSVQSKDPQFSEFAELALELKQLLY</sequence>
<dbReference type="AlphaFoldDB" id="A0AA35SXL2"/>
<protein>
    <submittedName>
        <fullName evidence="2">Uncharacterized protein</fullName>
    </submittedName>
</protein>
<organism evidence="2 3">
    <name type="scientific">Geodia barretti</name>
    <name type="common">Barrett's horny sponge</name>
    <dbReference type="NCBI Taxonomy" id="519541"/>
    <lineage>
        <taxon>Eukaryota</taxon>
        <taxon>Metazoa</taxon>
        <taxon>Porifera</taxon>
        <taxon>Demospongiae</taxon>
        <taxon>Heteroscleromorpha</taxon>
        <taxon>Tetractinellida</taxon>
        <taxon>Astrophorina</taxon>
        <taxon>Geodiidae</taxon>
        <taxon>Geodia</taxon>
    </lineage>
</organism>
<dbReference type="Proteomes" id="UP001174909">
    <property type="component" value="Unassembled WGS sequence"/>
</dbReference>
<dbReference type="EMBL" id="CASHTH010002911">
    <property type="protein sequence ID" value="CAI8037147.1"/>
    <property type="molecule type" value="Genomic_DNA"/>
</dbReference>
<name>A0AA35SXL2_GEOBA</name>
<evidence type="ECO:0000313" key="3">
    <source>
        <dbReference type="Proteomes" id="UP001174909"/>
    </source>
</evidence>
<keyword evidence="1" id="KW-1133">Transmembrane helix</keyword>